<sequence>MNPEFNEYKPQYGNVQEMFKAKNKNATPWFISLLVIFVVMIFVQLAGIIHGFVLRESYIENINNLLEKKDALLADKAYRSLLITSSFYLVVLLVVTFWYIASFAKCIKNKDYSLFSSILLFIIPFIFFVIIVNFIFNWNQILNLRSWNLIQITSLINSLIFVFSYPFIFRQIKKVISEFYKLKAYYRNIQNGGLFNQLFSQFAQQNDNQSFSSNQKNNQTTENNGNNVVLNEQTNQNSNAQDSKINYYKNNLSTLEKENLVIMAKKLNIYNPEEFSKEQLIEKIALLFSDNNTNEVKESSSNNNSNETIETKVSNDKESILKDEKDIKNKDNKSNSDDNNLTKKG</sequence>
<evidence type="ECO:0000313" key="3">
    <source>
        <dbReference type="EMBL" id="WYM97111.1"/>
    </source>
</evidence>
<feature type="compositionally biased region" description="Low complexity" evidence="1">
    <location>
        <begin position="294"/>
        <end position="308"/>
    </location>
</feature>
<organism evidence="3 4">
    <name type="scientific">Metamycoplasma faucium</name>
    <dbReference type="NCBI Taxonomy" id="56142"/>
    <lineage>
        <taxon>Bacteria</taxon>
        <taxon>Bacillati</taxon>
        <taxon>Mycoplasmatota</taxon>
        <taxon>Mycoplasmoidales</taxon>
        <taxon>Metamycoplasmataceae</taxon>
        <taxon>Metamycoplasma</taxon>
    </lineage>
</organism>
<feature type="transmembrane region" description="Helical" evidence="2">
    <location>
        <begin position="148"/>
        <end position="168"/>
    </location>
</feature>
<accession>A0ABZ2TRE9</accession>
<feature type="region of interest" description="Disordered" evidence="1">
    <location>
        <begin position="294"/>
        <end position="345"/>
    </location>
</feature>
<protein>
    <recommendedName>
        <fullName evidence="5">Rho termination factor N-terminal domain-containing protein</fullName>
    </recommendedName>
</protein>
<evidence type="ECO:0008006" key="5">
    <source>
        <dbReference type="Google" id="ProtNLM"/>
    </source>
</evidence>
<proteinExistence type="predicted"/>
<keyword evidence="4" id="KW-1185">Reference proteome</keyword>
<feature type="compositionally biased region" description="Low complexity" evidence="1">
    <location>
        <begin position="208"/>
        <end position="227"/>
    </location>
</feature>
<feature type="compositionally biased region" description="Basic and acidic residues" evidence="1">
    <location>
        <begin position="309"/>
        <end position="336"/>
    </location>
</feature>
<evidence type="ECO:0000256" key="2">
    <source>
        <dbReference type="SAM" id="Phobius"/>
    </source>
</evidence>
<feature type="transmembrane region" description="Helical" evidence="2">
    <location>
        <begin position="112"/>
        <end position="136"/>
    </location>
</feature>
<feature type="transmembrane region" description="Helical" evidence="2">
    <location>
        <begin position="77"/>
        <end position="100"/>
    </location>
</feature>
<keyword evidence="2" id="KW-1133">Transmembrane helix</keyword>
<dbReference type="Proteomes" id="UP001622612">
    <property type="component" value="Chromosome"/>
</dbReference>
<evidence type="ECO:0000313" key="4">
    <source>
        <dbReference type="Proteomes" id="UP001622612"/>
    </source>
</evidence>
<gene>
    <name evidence="3" type="ORF">LQ356_02785</name>
</gene>
<keyword evidence="2" id="KW-0812">Transmembrane</keyword>
<evidence type="ECO:0000256" key="1">
    <source>
        <dbReference type="SAM" id="MobiDB-lite"/>
    </source>
</evidence>
<dbReference type="EMBL" id="CP088155">
    <property type="protein sequence ID" value="WYM97111.1"/>
    <property type="molecule type" value="Genomic_DNA"/>
</dbReference>
<name>A0ABZ2TRE9_9BACT</name>
<keyword evidence="2" id="KW-0472">Membrane</keyword>
<feature type="region of interest" description="Disordered" evidence="1">
    <location>
        <begin position="208"/>
        <end position="229"/>
    </location>
</feature>
<dbReference type="RefSeq" id="WP_405311373.1">
    <property type="nucleotide sequence ID" value="NZ_CP088155.1"/>
</dbReference>
<reference evidence="3" key="1">
    <citation type="submission" date="2021-11" db="EMBL/GenBank/DDBJ databases">
        <title>The first genome sequence of unculturable Mycoplasma faucium obtained by de novo assembly of metagenomic reads.</title>
        <authorList>
            <person name="Sabat A.J."/>
            <person name="Bathoorn E."/>
            <person name="Akkerboom V."/>
            <person name="Friedrich A.W."/>
        </authorList>
    </citation>
    <scope>NUCLEOTIDE SEQUENCE [LARGE SCALE GENOMIC DNA]</scope>
    <source>
        <strain evidence="3">UMCG-MFM1</strain>
    </source>
</reference>
<feature type="transmembrane region" description="Helical" evidence="2">
    <location>
        <begin position="29"/>
        <end position="53"/>
    </location>
</feature>